<dbReference type="AlphaFoldDB" id="A0ABD3M9M6"/>
<comment type="caution">
    <text evidence="2">The sequence shown here is derived from an EMBL/GenBank/DDBJ whole genome shotgun (WGS) entry which is preliminary data.</text>
</comment>
<accession>A0ABD3M9M6</accession>
<proteinExistence type="predicted"/>
<organism evidence="2 3">
    <name type="scientific">Discostella pseudostelligera</name>
    <dbReference type="NCBI Taxonomy" id="259834"/>
    <lineage>
        <taxon>Eukaryota</taxon>
        <taxon>Sar</taxon>
        <taxon>Stramenopiles</taxon>
        <taxon>Ochrophyta</taxon>
        <taxon>Bacillariophyta</taxon>
        <taxon>Coscinodiscophyceae</taxon>
        <taxon>Thalassiosirophycidae</taxon>
        <taxon>Stephanodiscales</taxon>
        <taxon>Stephanodiscaceae</taxon>
        <taxon>Discostella</taxon>
    </lineage>
</organism>
<keyword evidence="1" id="KW-0472">Membrane</keyword>
<feature type="transmembrane region" description="Helical" evidence="1">
    <location>
        <begin position="503"/>
        <end position="524"/>
    </location>
</feature>
<dbReference type="Proteomes" id="UP001530293">
    <property type="component" value="Unassembled WGS sequence"/>
</dbReference>
<sequence>MKFTVIAIVSTLAEAGNASSKWANVRRRLSFEKIAGYEPGSQVTDHCAIDLDQLALEDQLALATDEAYEAARRIFNEGGNSKSYATINLDTPLTVEVAEDDEIIGTTEDGTQVAGKAYDPYPIGTSTINVFYETTDTQASYVNCQVGALVEPNLDGCFKASGTVTIGGTDYGYTYDPAADNNNDRTLAKFSTSADTLMLEGCPGCPYKDFKYFYDYYGTHDYAYQWVEAAFDAKSTSFDNGNADFSRYGFDGREQAIKKGTAYMSVFMYVIREFEDALDDCQKGIISDNYNSVHAWDEGVCFYTGSIEGQDGVTSDGKLIHQLMDKRCADFKTCGSEGTGTDGRAKLNYDIGGLFTLGNFQIKSGDCNAARGTLEQITAKMYIPMIQGTMSYAYELEMLQGGEKEGAEAATFAAAVLPRIHAVDPTAATTIYDNVKVGATSTDYKAVKSAFESVYPSLGITCEEVGGFWNTATNSYFEGMEPCKTETETSAASATSGNTNKTAAIAISSTFGVLFVLAATMVLYMRDREKQGQPVFKISATDDVKDVN</sequence>
<evidence type="ECO:0000313" key="3">
    <source>
        <dbReference type="Proteomes" id="UP001530293"/>
    </source>
</evidence>
<keyword evidence="1" id="KW-0812">Transmembrane</keyword>
<protein>
    <submittedName>
        <fullName evidence="2">Uncharacterized protein</fullName>
    </submittedName>
</protein>
<keyword evidence="3" id="KW-1185">Reference proteome</keyword>
<gene>
    <name evidence="2" type="ORF">ACHAWU_005262</name>
</gene>
<keyword evidence="1" id="KW-1133">Transmembrane helix</keyword>
<dbReference type="EMBL" id="JALLBG020000227">
    <property type="protein sequence ID" value="KAL3758676.1"/>
    <property type="molecule type" value="Genomic_DNA"/>
</dbReference>
<reference evidence="2 3" key="1">
    <citation type="submission" date="2024-10" db="EMBL/GenBank/DDBJ databases">
        <title>Updated reference genomes for cyclostephanoid diatoms.</title>
        <authorList>
            <person name="Roberts W.R."/>
            <person name="Alverson A.J."/>
        </authorList>
    </citation>
    <scope>NUCLEOTIDE SEQUENCE [LARGE SCALE GENOMIC DNA]</scope>
    <source>
        <strain evidence="2 3">AJA232-27</strain>
    </source>
</reference>
<evidence type="ECO:0000256" key="1">
    <source>
        <dbReference type="SAM" id="Phobius"/>
    </source>
</evidence>
<name>A0ABD3M9M6_9STRA</name>
<evidence type="ECO:0000313" key="2">
    <source>
        <dbReference type="EMBL" id="KAL3758676.1"/>
    </source>
</evidence>